<comment type="subcellular location">
    <subcellularLocation>
        <location evidence="1">Cytoplasm</location>
    </subcellularLocation>
</comment>
<evidence type="ECO:0000256" key="1">
    <source>
        <dbReference type="ARBA" id="ARBA00004496"/>
    </source>
</evidence>
<evidence type="ECO:0000256" key="3">
    <source>
        <dbReference type="ARBA" id="ARBA00022862"/>
    </source>
</evidence>
<evidence type="ECO:0000256" key="7">
    <source>
        <dbReference type="ARBA" id="ARBA00032058"/>
    </source>
</evidence>
<evidence type="ECO:0000256" key="2">
    <source>
        <dbReference type="ARBA" id="ARBA00022490"/>
    </source>
</evidence>
<keyword evidence="9" id="KW-0472">Membrane</keyword>
<dbReference type="EMBL" id="QUSF01000014">
    <property type="protein sequence ID" value="RLW04089.1"/>
    <property type="molecule type" value="Genomic_DNA"/>
</dbReference>
<name>A0A3L8SM63_CHLGU</name>
<evidence type="ECO:0000256" key="6">
    <source>
        <dbReference type="ARBA" id="ARBA00023849"/>
    </source>
</evidence>
<gene>
    <name evidence="10" type="ORF">DV515_00006111</name>
</gene>
<keyword evidence="2" id="KW-0963">Cytoplasm</keyword>
<dbReference type="PANTHER" id="PTHR28630">
    <property type="match status" value="1"/>
</dbReference>
<dbReference type="OrthoDB" id="40334at2759"/>
<dbReference type="AlphaFoldDB" id="A0A3L8SM63"/>
<comment type="caution">
    <text evidence="10">The sequence shown here is derived from an EMBL/GenBank/DDBJ whole genome shotgun (WGS) entry which is preliminary data.</text>
</comment>
<dbReference type="STRING" id="44316.ENSEGOP00005018553"/>
<sequence>MEPLVANAQLFSSQSRHLGFNDMMQMSFLPDLGAFTMGMWSVGLGAIGAAVTGIVLANTDLFLSKPEKATLEFLEEIELKTLGSACFGTEPSKYFAEGLIMMDVHLEKRIENSEKEASELSSLKPQLSKLGVPLYAVVKENIGTEVEDFQHYFKGEIFLDEKKGFYGPRRRKMMLSGFFRLGVWQNFFRAWRSGYSGNLEGEGFTLGGVYVIGAGRQGVLLEHREKEFGDKVSLPSVLEAAEKIKPQAS</sequence>
<accession>A0A3L8SM63</accession>
<dbReference type="Pfam" id="PF13911">
    <property type="entry name" value="AhpC-TSA_2"/>
    <property type="match status" value="1"/>
</dbReference>
<dbReference type="GO" id="GO:0005737">
    <property type="term" value="C:cytoplasm"/>
    <property type="evidence" value="ECO:0007669"/>
    <property type="project" value="UniProtKB-SubCell"/>
</dbReference>
<keyword evidence="9" id="KW-1133">Transmembrane helix</keyword>
<evidence type="ECO:0000256" key="5">
    <source>
        <dbReference type="ARBA" id="ARBA00023787"/>
    </source>
</evidence>
<keyword evidence="4" id="KW-0676">Redox-active center</keyword>
<dbReference type="Proteomes" id="UP000276834">
    <property type="component" value="Unassembled WGS sequence"/>
</dbReference>
<evidence type="ECO:0000313" key="10">
    <source>
        <dbReference type="EMBL" id="RLW04089.1"/>
    </source>
</evidence>
<feature type="transmembrane region" description="Helical" evidence="9">
    <location>
        <begin position="32"/>
        <end position="57"/>
    </location>
</feature>
<keyword evidence="9" id="KW-0812">Transmembrane</keyword>
<keyword evidence="3" id="KW-0049">Antioxidant</keyword>
<protein>
    <recommendedName>
        <fullName evidence="6">Peroxiredoxin-like 2A</fullName>
    </recommendedName>
    <alternativeName>
        <fullName evidence="8">Peroxiredoxin-like 2 activated in M-CSF stimulated monocytes</fullName>
    </alternativeName>
    <alternativeName>
        <fullName evidence="7">Redox-regulatory protein FAM213A</fullName>
    </alternativeName>
</protein>
<evidence type="ECO:0000313" key="11">
    <source>
        <dbReference type="Proteomes" id="UP000276834"/>
    </source>
</evidence>
<reference evidence="10 11" key="1">
    <citation type="journal article" date="2018" name="Proc. R. Soc. B">
        <title>A non-coding region near Follistatin controls head colour polymorphism in the Gouldian finch.</title>
        <authorList>
            <person name="Toomey M.B."/>
            <person name="Marques C.I."/>
            <person name="Andrade P."/>
            <person name="Araujo P.M."/>
            <person name="Sabatino S."/>
            <person name="Gazda M.A."/>
            <person name="Afonso S."/>
            <person name="Lopes R.J."/>
            <person name="Corbo J.C."/>
            <person name="Carneiro M."/>
        </authorList>
    </citation>
    <scope>NUCLEOTIDE SEQUENCE [LARGE SCALE GENOMIC DNA]</scope>
    <source>
        <strain evidence="10">Red01</strain>
        <tissue evidence="10">Muscle</tissue>
    </source>
</reference>
<proteinExistence type="inferred from homology"/>
<organism evidence="10 11">
    <name type="scientific">Chloebia gouldiae</name>
    <name type="common">Gouldian finch</name>
    <name type="synonym">Erythrura gouldiae</name>
    <dbReference type="NCBI Taxonomy" id="44316"/>
    <lineage>
        <taxon>Eukaryota</taxon>
        <taxon>Metazoa</taxon>
        <taxon>Chordata</taxon>
        <taxon>Craniata</taxon>
        <taxon>Vertebrata</taxon>
        <taxon>Euteleostomi</taxon>
        <taxon>Archelosauria</taxon>
        <taxon>Archosauria</taxon>
        <taxon>Dinosauria</taxon>
        <taxon>Saurischia</taxon>
        <taxon>Theropoda</taxon>
        <taxon>Coelurosauria</taxon>
        <taxon>Aves</taxon>
        <taxon>Neognathae</taxon>
        <taxon>Neoaves</taxon>
        <taxon>Telluraves</taxon>
        <taxon>Australaves</taxon>
        <taxon>Passeriformes</taxon>
        <taxon>Passeroidea</taxon>
        <taxon>Passeridae</taxon>
        <taxon>Chloebia</taxon>
    </lineage>
</organism>
<keyword evidence="11" id="KW-1185">Reference proteome</keyword>
<evidence type="ECO:0000256" key="8">
    <source>
        <dbReference type="ARBA" id="ARBA00032129"/>
    </source>
</evidence>
<evidence type="ECO:0000256" key="9">
    <source>
        <dbReference type="SAM" id="Phobius"/>
    </source>
</evidence>
<comment type="similarity">
    <text evidence="5">Belongs to the peroxiredoxin-like PRXL2 family. PRXL2A subfamily.</text>
</comment>
<dbReference type="PANTHER" id="PTHR28630:SF31">
    <property type="entry name" value="PEROXIREDOXIN-LIKE 2A"/>
    <property type="match status" value="1"/>
</dbReference>
<evidence type="ECO:0000256" key="4">
    <source>
        <dbReference type="ARBA" id="ARBA00023284"/>
    </source>
</evidence>
<dbReference type="InterPro" id="IPR032801">
    <property type="entry name" value="PXL2A/B/C"/>
</dbReference>
<dbReference type="GO" id="GO:0016209">
    <property type="term" value="F:antioxidant activity"/>
    <property type="evidence" value="ECO:0007669"/>
    <property type="project" value="UniProtKB-KW"/>
</dbReference>